<organism evidence="1 2">
    <name type="scientific">Romanomermis culicivorax</name>
    <name type="common">Nematode worm</name>
    <dbReference type="NCBI Taxonomy" id="13658"/>
    <lineage>
        <taxon>Eukaryota</taxon>
        <taxon>Metazoa</taxon>
        <taxon>Ecdysozoa</taxon>
        <taxon>Nematoda</taxon>
        <taxon>Enoplea</taxon>
        <taxon>Dorylaimia</taxon>
        <taxon>Mermithida</taxon>
        <taxon>Mermithoidea</taxon>
        <taxon>Mermithidae</taxon>
        <taxon>Romanomermis</taxon>
    </lineage>
</organism>
<name>A0A915JWD2_ROMCU</name>
<proteinExistence type="predicted"/>
<dbReference type="InterPro" id="IPR036383">
    <property type="entry name" value="TSP1_rpt_sf"/>
</dbReference>
<sequence>MISCKLEECLHDCDLKSWFSWTECTEDTATKNLTQKRTRLFPRAGISKFTTKSCPEEELRSCELPTTSVFENLTTSIITAEISKPLG</sequence>
<reference evidence="2" key="1">
    <citation type="submission" date="2022-11" db="UniProtKB">
        <authorList>
            <consortium name="WormBaseParasite"/>
        </authorList>
    </citation>
    <scope>IDENTIFICATION</scope>
</reference>
<evidence type="ECO:0000313" key="2">
    <source>
        <dbReference type="WBParaSite" id="nRc.2.0.1.t30042-RA"/>
    </source>
</evidence>
<dbReference type="WBParaSite" id="nRc.2.0.1.t30042-RA">
    <property type="protein sequence ID" value="nRc.2.0.1.t30042-RA"/>
    <property type="gene ID" value="nRc.2.0.1.g30042"/>
</dbReference>
<evidence type="ECO:0000313" key="1">
    <source>
        <dbReference type="Proteomes" id="UP000887565"/>
    </source>
</evidence>
<keyword evidence="1" id="KW-1185">Reference proteome</keyword>
<accession>A0A915JWD2</accession>
<dbReference type="AlphaFoldDB" id="A0A915JWD2"/>
<dbReference type="Proteomes" id="UP000887565">
    <property type="component" value="Unplaced"/>
</dbReference>
<dbReference type="Gene3D" id="2.20.100.10">
    <property type="entry name" value="Thrombospondin type-1 (TSP1) repeat"/>
    <property type="match status" value="1"/>
</dbReference>
<protein>
    <submittedName>
        <fullName evidence="2">Uncharacterized protein</fullName>
    </submittedName>
</protein>